<gene>
    <name evidence="1" type="ORF">PR048_010717</name>
</gene>
<dbReference type="PANTHER" id="PTHR46601">
    <property type="entry name" value="ULP_PROTEASE DOMAIN-CONTAINING PROTEIN"/>
    <property type="match status" value="1"/>
</dbReference>
<proteinExistence type="predicted"/>
<feature type="non-terminal residue" evidence="1">
    <location>
        <position position="270"/>
    </location>
</feature>
<name>A0ABQ9I3Y4_9NEOP</name>
<evidence type="ECO:0000313" key="2">
    <source>
        <dbReference type="Proteomes" id="UP001159363"/>
    </source>
</evidence>
<dbReference type="Proteomes" id="UP001159363">
    <property type="component" value="Chromosome 3"/>
</dbReference>
<dbReference type="PANTHER" id="PTHR46601:SF1">
    <property type="entry name" value="ADF-H DOMAIN-CONTAINING PROTEIN"/>
    <property type="match status" value="1"/>
</dbReference>
<comment type="caution">
    <text evidence="1">The sequence shown here is derived from an EMBL/GenBank/DDBJ whole genome shotgun (WGS) entry which is preliminary data.</text>
</comment>
<protein>
    <submittedName>
        <fullName evidence="1">Uncharacterized protein</fullName>
    </submittedName>
</protein>
<dbReference type="EMBL" id="JARBHB010000003">
    <property type="protein sequence ID" value="KAJ8891202.1"/>
    <property type="molecule type" value="Genomic_DNA"/>
</dbReference>
<sequence length="270" mass="30850">MKNLRKQFCDDNQQYKNISYTTFCRIRPFWITIPHATFCETCLCKLKVLKLTEENSTSDHQHNSEDEIKKSLNLDEILLHIVFRRTISVNTARRFSPHISADQSHRSLRILLMLYYCNPLTGLKSHQSFVTLPENNQYEPVAIAAHLEPMMPSVSVIHFLSDGPSAQYKNKQMFQIFGSFLSWLYAKEMFWHYLESGHGKCAPDGIGGSVKRTADAIVAKDEDIPDFPTLVTKLQENLKSITVIPVEESAIMKIKSIIPRNAEVVTGTTK</sequence>
<organism evidence="1 2">
    <name type="scientific">Dryococelus australis</name>
    <dbReference type="NCBI Taxonomy" id="614101"/>
    <lineage>
        <taxon>Eukaryota</taxon>
        <taxon>Metazoa</taxon>
        <taxon>Ecdysozoa</taxon>
        <taxon>Arthropoda</taxon>
        <taxon>Hexapoda</taxon>
        <taxon>Insecta</taxon>
        <taxon>Pterygota</taxon>
        <taxon>Neoptera</taxon>
        <taxon>Polyneoptera</taxon>
        <taxon>Phasmatodea</taxon>
        <taxon>Verophasmatodea</taxon>
        <taxon>Anareolatae</taxon>
        <taxon>Phasmatidae</taxon>
        <taxon>Eurycanthinae</taxon>
        <taxon>Dryococelus</taxon>
    </lineage>
</organism>
<accession>A0ABQ9I3Y4</accession>
<evidence type="ECO:0000313" key="1">
    <source>
        <dbReference type="EMBL" id="KAJ8891202.1"/>
    </source>
</evidence>
<reference evidence="1 2" key="1">
    <citation type="submission" date="2023-02" db="EMBL/GenBank/DDBJ databases">
        <title>LHISI_Scaffold_Assembly.</title>
        <authorList>
            <person name="Stuart O.P."/>
            <person name="Cleave R."/>
            <person name="Magrath M.J.L."/>
            <person name="Mikheyev A.S."/>
        </authorList>
    </citation>
    <scope>NUCLEOTIDE SEQUENCE [LARGE SCALE GENOMIC DNA]</scope>
    <source>
        <strain evidence="1">Daus_M_001</strain>
        <tissue evidence="1">Leg muscle</tissue>
    </source>
</reference>
<keyword evidence="2" id="KW-1185">Reference proteome</keyword>